<organism evidence="1 2">
    <name type="scientific">Ceratodon purpureus</name>
    <name type="common">Fire moss</name>
    <name type="synonym">Dicranum purpureum</name>
    <dbReference type="NCBI Taxonomy" id="3225"/>
    <lineage>
        <taxon>Eukaryota</taxon>
        <taxon>Viridiplantae</taxon>
        <taxon>Streptophyta</taxon>
        <taxon>Embryophyta</taxon>
        <taxon>Bryophyta</taxon>
        <taxon>Bryophytina</taxon>
        <taxon>Bryopsida</taxon>
        <taxon>Dicranidae</taxon>
        <taxon>Pseudoditrichales</taxon>
        <taxon>Ditrichaceae</taxon>
        <taxon>Ceratodon</taxon>
    </lineage>
</organism>
<accession>A0A8T0IH35</accession>
<name>A0A8T0IH35_CERPU</name>
<dbReference type="EMBL" id="CM026423">
    <property type="protein sequence ID" value="KAG0582642.1"/>
    <property type="molecule type" value="Genomic_DNA"/>
</dbReference>
<proteinExistence type="predicted"/>
<evidence type="ECO:0000313" key="1">
    <source>
        <dbReference type="EMBL" id="KAG0582642.1"/>
    </source>
</evidence>
<gene>
    <name evidence="1" type="ORF">KC19_3G074500</name>
</gene>
<comment type="caution">
    <text evidence="1">The sequence shown here is derived from an EMBL/GenBank/DDBJ whole genome shotgun (WGS) entry which is preliminary data.</text>
</comment>
<keyword evidence="2" id="KW-1185">Reference proteome</keyword>
<protein>
    <submittedName>
        <fullName evidence="1">Uncharacterized protein</fullName>
    </submittedName>
</protein>
<reference evidence="1" key="1">
    <citation type="submission" date="2020-06" db="EMBL/GenBank/DDBJ databases">
        <title>WGS assembly of Ceratodon purpureus strain R40.</title>
        <authorList>
            <person name="Carey S.B."/>
            <person name="Jenkins J."/>
            <person name="Shu S."/>
            <person name="Lovell J.T."/>
            <person name="Sreedasyam A."/>
            <person name="Maumus F."/>
            <person name="Tiley G.P."/>
            <person name="Fernandez-Pozo N."/>
            <person name="Barry K."/>
            <person name="Chen C."/>
            <person name="Wang M."/>
            <person name="Lipzen A."/>
            <person name="Daum C."/>
            <person name="Saski C.A."/>
            <person name="Payton A.C."/>
            <person name="Mcbreen J.C."/>
            <person name="Conrad R.E."/>
            <person name="Kollar L.M."/>
            <person name="Olsson S."/>
            <person name="Huttunen S."/>
            <person name="Landis J.B."/>
            <person name="Wickett N.J."/>
            <person name="Johnson M.G."/>
            <person name="Rensing S.A."/>
            <person name="Grimwood J."/>
            <person name="Schmutz J."/>
            <person name="Mcdaniel S.F."/>
        </authorList>
    </citation>
    <scope>NUCLEOTIDE SEQUENCE</scope>
    <source>
        <strain evidence="1">R40</strain>
    </source>
</reference>
<dbReference type="AlphaFoldDB" id="A0A8T0IH35"/>
<sequence length="229" mass="26826">MISWRAFGVGSLGWRGRLAWRFIRPIQFSTESPSDVLKRVEKLQRSALKELHHISKQRDFEAYILSRLESLERQVETLKEHVETLNGQMQMQTRYHMEWCQRDLSVLAAEILKWSIGVRGASGGDGRNFYVTPNQHDVQIGAQVFAREVHDFKDFCRLVILDRNHQVHFGSLKLFEVHFRSLKLLDERVAIAQRYIRDFGSYLRISRAREVEVIEHYAALKAALPNQFC</sequence>
<dbReference type="EMBL" id="CM026423">
    <property type="protein sequence ID" value="KAG0582641.1"/>
    <property type="molecule type" value="Genomic_DNA"/>
</dbReference>
<dbReference type="Proteomes" id="UP000822688">
    <property type="component" value="Chromosome 3"/>
</dbReference>
<evidence type="ECO:0000313" key="2">
    <source>
        <dbReference type="Proteomes" id="UP000822688"/>
    </source>
</evidence>